<organism evidence="2 3">
    <name type="scientific">Macrolepiota fuliginosa MF-IS2</name>
    <dbReference type="NCBI Taxonomy" id="1400762"/>
    <lineage>
        <taxon>Eukaryota</taxon>
        <taxon>Fungi</taxon>
        <taxon>Dikarya</taxon>
        <taxon>Basidiomycota</taxon>
        <taxon>Agaricomycotina</taxon>
        <taxon>Agaricomycetes</taxon>
        <taxon>Agaricomycetidae</taxon>
        <taxon>Agaricales</taxon>
        <taxon>Agaricineae</taxon>
        <taxon>Agaricaceae</taxon>
        <taxon>Macrolepiota</taxon>
    </lineage>
</organism>
<keyword evidence="1" id="KW-0732">Signal</keyword>
<evidence type="ECO:0000313" key="2">
    <source>
        <dbReference type="EMBL" id="KAF9441240.1"/>
    </source>
</evidence>
<keyword evidence="3" id="KW-1185">Reference proteome</keyword>
<reference evidence="2" key="1">
    <citation type="submission" date="2020-11" db="EMBL/GenBank/DDBJ databases">
        <authorList>
            <consortium name="DOE Joint Genome Institute"/>
            <person name="Ahrendt S."/>
            <person name="Riley R."/>
            <person name="Andreopoulos W."/>
            <person name="Labutti K."/>
            <person name="Pangilinan J."/>
            <person name="Ruiz-Duenas F.J."/>
            <person name="Barrasa J.M."/>
            <person name="Sanchez-Garcia M."/>
            <person name="Camarero S."/>
            <person name="Miyauchi S."/>
            <person name="Serrano A."/>
            <person name="Linde D."/>
            <person name="Babiker R."/>
            <person name="Drula E."/>
            <person name="Ayuso-Fernandez I."/>
            <person name="Pacheco R."/>
            <person name="Padilla G."/>
            <person name="Ferreira P."/>
            <person name="Barriuso J."/>
            <person name="Kellner H."/>
            <person name="Castanera R."/>
            <person name="Alfaro M."/>
            <person name="Ramirez L."/>
            <person name="Pisabarro A.G."/>
            <person name="Kuo A."/>
            <person name="Tritt A."/>
            <person name="Lipzen A."/>
            <person name="He G."/>
            <person name="Yan M."/>
            <person name="Ng V."/>
            <person name="Cullen D."/>
            <person name="Martin F."/>
            <person name="Rosso M.-N."/>
            <person name="Henrissat B."/>
            <person name="Hibbett D."/>
            <person name="Martinez A.T."/>
            <person name="Grigoriev I.V."/>
        </authorList>
    </citation>
    <scope>NUCLEOTIDE SEQUENCE</scope>
    <source>
        <strain evidence="2">MF-IS2</strain>
    </source>
</reference>
<feature type="non-terminal residue" evidence="2">
    <location>
        <position position="69"/>
    </location>
</feature>
<proteinExistence type="predicted"/>
<feature type="chain" id="PRO_5040176250" evidence="1">
    <location>
        <begin position="21"/>
        <end position="69"/>
    </location>
</feature>
<sequence length="69" mass="7195">MRFTTAVLTALTLLISQSAASPHPEPQNGGPSTFHCNATQVLPIIAAAGPLSWARVEPVTTEPPESVLC</sequence>
<feature type="signal peptide" evidence="1">
    <location>
        <begin position="1"/>
        <end position="20"/>
    </location>
</feature>
<dbReference type="Proteomes" id="UP000807342">
    <property type="component" value="Unassembled WGS sequence"/>
</dbReference>
<dbReference type="AlphaFoldDB" id="A0A9P5WZL1"/>
<protein>
    <submittedName>
        <fullName evidence="2">Uncharacterized protein</fullName>
    </submittedName>
</protein>
<evidence type="ECO:0000313" key="3">
    <source>
        <dbReference type="Proteomes" id="UP000807342"/>
    </source>
</evidence>
<gene>
    <name evidence="2" type="ORF">P691DRAFT_813349</name>
</gene>
<evidence type="ECO:0000256" key="1">
    <source>
        <dbReference type="SAM" id="SignalP"/>
    </source>
</evidence>
<accession>A0A9P5WZL1</accession>
<name>A0A9P5WZL1_9AGAR</name>
<comment type="caution">
    <text evidence="2">The sequence shown here is derived from an EMBL/GenBank/DDBJ whole genome shotgun (WGS) entry which is preliminary data.</text>
</comment>
<dbReference type="EMBL" id="MU151999">
    <property type="protein sequence ID" value="KAF9441240.1"/>
    <property type="molecule type" value="Genomic_DNA"/>
</dbReference>